<evidence type="ECO:0000256" key="7">
    <source>
        <dbReference type="PIRSR" id="PIRSR000109-2"/>
    </source>
</evidence>
<feature type="binding site" evidence="8">
    <location>
        <begin position="10"/>
        <end position="15"/>
    </location>
    <ligand>
        <name>NADP(+)</name>
        <dbReference type="ChEBI" id="CHEBI:58349"/>
    </ligand>
</feature>
<dbReference type="InterPro" id="IPR006115">
    <property type="entry name" value="6PGDH_NADP-bd"/>
</dbReference>
<evidence type="ECO:0000256" key="5">
    <source>
        <dbReference type="PIRNR" id="PIRNR000109"/>
    </source>
</evidence>
<dbReference type="InterPro" id="IPR013328">
    <property type="entry name" value="6PGD_dom2"/>
</dbReference>
<dbReference type="InterPro" id="IPR006113">
    <property type="entry name" value="6PGDH_Gnd/GntZ"/>
</dbReference>
<dbReference type="FunFam" id="3.40.50.720:FF:000007">
    <property type="entry name" value="6-phosphogluconate dehydrogenase, decarboxylating"/>
    <property type="match status" value="1"/>
</dbReference>
<feature type="active site" description="Proton acceptor" evidence="6">
    <location>
        <position position="183"/>
    </location>
</feature>
<evidence type="ECO:0000256" key="6">
    <source>
        <dbReference type="PIRSR" id="PIRSR000109-1"/>
    </source>
</evidence>
<keyword evidence="3 5" id="KW-0560">Oxidoreductase</keyword>
<feature type="binding site" description="in other chain" evidence="7">
    <location>
        <position position="102"/>
    </location>
    <ligand>
        <name>substrate</name>
        <note>ligand shared between dimeric partners</note>
    </ligand>
</feature>
<dbReference type="InterPro" id="IPR006183">
    <property type="entry name" value="Pgluconate_DH"/>
</dbReference>
<dbReference type="EC" id="1.1.1.44" evidence="5 9"/>
<feature type="binding site" evidence="8">
    <location>
        <begin position="33"/>
        <end position="35"/>
    </location>
    <ligand>
        <name>NADP(+)</name>
        <dbReference type="ChEBI" id="CHEBI:58349"/>
    </ligand>
</feature>
<feature type="binding site" evidence="7">
    <location>
        <position position="449"/>
    </location>
    <ligand>
        <name>substrate</name>
        <note>ligand shared between dimeric partners</note>
    </ligand>
</feature>
<name>A0A2S0M8Z6_MEGEL</name>
<dbReference type="Gene3D" id="1.20.5.320">
    <property type="entry name" value="6-Phosphogluconate Dehydrogenase, domain 3"/>
    <property type="match status" value="1"/>
</dbReference>
<evidence type="ECO:0000259" key="10">
    <source>
        <dbReference type="SMART" id="SM01350"/>
    </source>
</evidence>
<dbReference type="InterPro" id="IPR036291">
    <property type="entry name" value="NAD(P)-bd_dom_sf"/>
</dbReference>
<dbReference type="GO" id="GO:0050661">
    <property type="term" value="F:NADP binding"/>
    <property type="evidence" value="ECO:0007669"/>
    <property type="project" value="InterPro"/>
</dbReference>
<comment type="subunit">
    <text evidence="2 5">Homodimer.</text>
</comment>
<evidence type="ECO:0000256" key="3">
    <source>
        <dbReference type="ARBA" id="ARBA00023002"/>
    </source>
</evidence>
<dbReference type="InterPro" id="IPR006114">
    <property type="entry name" value="6PGDH_C"/>
</dbReference>
<feature type="binding site" description="in other chain" evidence="7">
    <location>
        <begin position="128"/>
        <end position="130"/>
    </location>
    <ligand>
        <name>substrate</name>
        <note>ligand shared between dimeric partners</note>
    </ligand>
</feature>
<sequence>MALHDIGVVGMAVMGSNLALNMADHGYDVSVYNYTPDLTEQFLKERPHDKITGYFELKDFLASLKRPRKIMLMIMAGAPVDSMLDQLLPLLDTGDIIIDGGNSYFGDTRRRYDRCKEDGIHFYGMGISGGETGARRGPAIMPGGNKETYPEIQPIYEAIAAKAADGKPCCTYIGEDGAGHYVKMVHNGIEYADMQLIAEAYLLLKHVGGYDNAAISKIFHEWNQGELKSFLIGIAADIFAEDDEAGGQVLDKIVDAAGQKGTGRWTSIESMKQGVDISMITAACNARVMSNAPGRAKAQDVIAKPALTTQSGPDFVEAVRQSLYAAKIVAYAQGFSLYKSASETYDWHLNYGAIASIFRAGCIIQAEFLTKITEAYDKNPELDNLLFDDFFLAKINANQGALRQIIGLAIANGLPIPAFSASLQYLDAYSSPQVGANLIQALRDYFGAHTFQRVDKAGTFHHHWHEHYTK</sequence>
<dbReference type="Gene3D" id="3.40.50.720">
    <property type="entry name" value="NAD(P)-binding Rossmann-like Domain"/>
    <property type="match status" value="1"/>
</dbReference>
<dbReference type="GO" id="GO:0006098">
    <property type="term" value="P:pentose-phosphate shunt"/>
    <property type="evidence" value="ECO:0007669"/>
    <property type="project" value="UniProtKB-UniPathway"/>
</dbReference>
<feature type="active site" description="Proton donor" evidence="6">
    <location>
        <position position="190"/>
    </location>
</feature>
<feature type="binding site" description="in other chain" evidence="7">
    <location>
        <position position="260"/>
    </location>
    <ligand>
        <name>substrate</name>
        <note>ligand shared between dimeric partners</note>
    </ligand>
</feature>
<dbReference type="FunFam" id="1.10.1040.10:FF:000002">
    <property type="entry name" value="6-phosphogluconate dehydrogenase, decarboxylating"/>
    <property type="match status" value="1"/>
</dbReference>
<dbReference type="NCBIfam" id="NF006765">
    <property type="entry name" value="PRK09287.1"/>
    <property type="match status" value="1"/>
</dbReference>
<proteinExistence type="inferred from homology"/>
<dbReference type="Pfam" id="PF00393">
    <property type="entry name" value="6PGD"/>
    <property type="match status" value="1"/>
</dbReference>
<feature type="binding site" evidence="7">
    <location>
        <position position="443"/>
    </location>
    <ligand>
        <name>substrate</name>
        <note>ligand shared between dimeric partners</note>
    </ligand>
</feature>
<dbReference type="UniPathway" id="UPA00115">
    <property type="reaction ID" value="UER00410"/>
</dbReference>
<dbReference type="Gene3D" id="1.10.1040.10">
    <property type="entry name" value="N-(1-d-carboxylethyl)-l-norvaline Dehydrogenase, domain 2"/>
    <property type="match status" value="1"/>
</dbReference>
<comment type="catalytic activity">
    <reaction evidence="5 9">
        <text>6-phospho-D-gluconate + NADP(+) = D-ribulose 5-phosphate + CO2 + NADPH</text>
        <dbReference type="Rhea" id="RHEA:10116"/>
        <dbReference type="ChEBI" id="CHEBI:16526"/>
        <dbReference type="ChEBI" id="CHEBI:57783"/>
        <dbReference type="ChEBI" id="CHEBI:58121"/>
        <dbReference type="ChEBI" id="CHEBI:58349"/>
        <dbReference type="ChEBI" id="CHEBI:58759"/>
        <dbReference type="EC" id="1.1.1.44"/>
    </reaction>
</comment>
<dbReference type="GO" id="GO:0004616">
    <property type="term" value="F:phosphogluconate dehydrogenase (decarboxylating) activity"/>
    <property type="evidence" value="ECO:0007669"/>
    <property type="project" value="UniProtKB-EC"/>
</dbReference>
<dbReference type="SUPFAM" id="SSF51735">
    <property type="entry name" value="NAD(P)-binding Rossmann-fold domains"/>
    <property type="match status" value="1"/>
</dbReference>
<dbReference type="PIRSF" id="PIRSF000109">
    <property type="entry name" value="6PGD"/>
    <property type="match status" value="1"/>
</dbReference>
<dbReference type="OrthoDB" id="9804542at2"/>
<feature type="binding site" description="in other chain" evidence="7">
    <location>
        <position position="191"/>
    </location>
    <ligand>
        <name>substrate</name>
        <note>ligand shared between dimeric partners</note>
    </ligand>
</feature>
<comment type="function">
    <text evidence="5">Catalyzes the oxidative decarboxylation of 6-phosphogluconate to ribulose 5-phosphate and CO(2), with concomitant reduction of NADP to NADPH.</text>
</comment>
<dbReference type="InterPro" id="IPR006184">
    <property type="entry name" value="6PGdom_BS"/>
</dbReference>
<dbReference type="PRINTS" id="PR00076">
    <property type="entry name" value="6PGDHDRGNASE"/>
</dbReference>
<dbReference type="Pfam" id="PF03446">
    <property type="entry name" value="NAD_binding_2"/>
    <property type="match status" value="1"/>
</dbReference>
<evidence type="ECO:0000313" key="11">
    <source>
        <dbReference type="EMBL" id="AVO27934.1"/>
    </source>
</evidence>
<protein>
    <recommendedName>
        <fullName evidence="5 9">6-phosphogluconate dehydrogenase, decarboxylating</fullName>
        <ecNumber evidence="5 9">1.1.1.44</ecNumber>
    </recommendedName>
</protein>
<dbReference type="EMBL" id="CP027569">
    <property type="protein sequence ID" value="AVO27934.1"/>
    <property type="molecule type" value="Genomic_DNA"/>
</dbReference>
<feature type="binding site" description="in other chain" evidence="7">
    <location>
        <position position="287"/>
    </location>
    <ligand>
        <name>substrate</name>
        <note>ligand shared between dimeric partners</note>
    </ligand>
</feature>
<gene>
    <name evidence="11" type="ORF">C6Y28_10050</name>
</gene>
<comment type="similarity">
    <text evidence="1 5 9">Belongs to the 6-phosphogluconate dehydrogenase family.</text>
</comment>
<evidence type="ECO:0000256" key="9">
    <source>
        <dbReference type="RuleBase" id="RU000485"/>
    </source>
</evidence>
<feature type="binding site" description="in other chain" evidence="7">
    <location>
        <begin position="186"/>
        <end position="187"/>
    </location>
    <ligand>
        <name>substrate</name>
        <note>ligand shared between dimeric partners</note>
    </ligand>
</feature>
<dbReference type="PROSITE" id="PS00461">
    <property type="entry name" value="6PGD"/>
    <property type="match status" value="1"/>
</dbReference>
<keyword evidence="5 9" id="KW-0570">Pentose shunt</keyword>
<reference evidence="11 12" key="1">
    <citation type="journal article" date="2018" name="Genome Announc.">
        <title>Complete genomes of two Megasphaera elsdenii strains, NCIMB 702410 and ATCC 25940.</title>
        <authorList>
            <person name="Hatmaker E.A."/>
            <person name="O'Dell K."/>
            <person name="Riley L.A."/>
            <person name="Klingeman D.M."/>
            <person name="Guss A.M."/>
        </authorList>
    </citation>
    <scope>NUCLEOTIDE SEQUENCE [LARGE SCALE GENOMIC DNA]</scope>
    <source>
        <strain evidence="11 12">NCIMB702410</strain>
    </source>
</reference>
<feature type="domain" description="6-phosphogluconate dehydrogenase C-terminal" evidence="10">
    <location>
        <begin position="179"/>
        <end position="465"/>
    </location>
</feature>
<accession>A0A2S0M8Z6</accession>
<comment type="pathway">
    <text evidence="5 9">Carbohydrate degradation; pentose phosphate pathway; D-ribulose 5-phosphate from D-glucose 6-phosphate (oxidative stage): step 3/3.</text>
</comment>
<evidence type="ECO:0000256" key="8">
    <source>
        <dbReference type="PIRSR" id="PIRSR000109-3"/>
    </source>
</evidence>
<evidence type="ECO:0000256" key="1">
    <source>
        <dbReference type="ARBA" id="ARBA00008419"/>
    </source>
</evidence>
<dbReference type="InterPro" id="IPR008927">
    <property type="entry name" value="6-PGluconate_DH-like_C_sf"/>
</dbReference>
<evidence type="ECO:0000256" key="2">
    <source>
        <dbReference type="ARBA" id="ARBA00011738"/>
    </source>
</evidence>
<dbReference type="SUPFAM" id="SSF48179">
    <property type="entry name" value="6-phosphogluconate dehydrogenase C-terminal domain-like"/>
    <property type="match status" value="1"/>
</dbReference>
<feature type="binding site" evidence="8">
    <location>
        <begin position="74"/>
        <end position="76"/>
    </location>
    <ligand>
        <name>NADP(+)</name>
        <dbReference type="ChEBI" id="CHEBI:58349"/>
    </ligand>
</feature>
<dbReference type="AlphaFoldDB" id="A0A2S0M8Z6"/>
<dbReference type="Proteomes" id="UP000238358">
    <property type="component" value="Chromosome"/>
</dbReference>
<evidence type="ECO:0000256" key="4">
    <source>
        <dbReference type="ARBA" id="ARBA00023064"/>
    </source>
</evidence>
<feature type="binding site" evidence="8">
    <location>
        <position position="102"/>
    </location>
    <ligand>
        <name>NADP(+)</name>
        <dbReference type="ChEBI" id="CHEBI:58349"/>
    </ligand>
</feature>
<evidence type="ECO:0000313" key="12">
    <source>
        <dbReference type="Proteomes" id="UP000238358"/>
    </source>
</evidence>
<dbReference type="RefSeq" id="WP_027895628.1">
    <property type="nucleotide sequence ID" value="NZ_CP027569.1"/>
</dbReference>
<dbReference type="SMART" id="SM01350">
    <property type="entry name" value="6PGD"/>
    <property type="match status" value="1"/>
</dbReference>
<keyword evidence="5 9" id="KW-0521">NADP</keyword>
<dbReference type="PANTHER" id="PTHR11811">
    <property type="entry name" value="6-PHOSPHOGLUCONATE DEHYDROGENASE"/>
    <property type="match status" value="1"/>
</dbReference>
<keyword evidence="4 9" id="KW-0311">Gluconate utilization</keyword>
<dbReference type="NCBIfam" id="TIGR00873">
    <property type="entry name" value="gnd"/>
    <property type="match status" value="1"/>
</dbReference>
<dbReference type="GO" id="GO:0019521">
    <property type="term" value="P:D-gluconate metabolic process"/>
    <property type="evidence" value="ECO:0007669"/>
    <property type="project" value="UniProtKB-KW"/>
</dbReference>
<organism evidence="11 12">
    <name type="scientific">Megasphaera elsdenii</name>
    <dbReference type="NCBI Taxonomy" id="907"/>
    <lineage>
        <taxon>Bacteria</taxon>
        <taxon>Bacillati</taxon>
        <taxon>Bacillota</taxon>
        <taxon>Negativicutes</taxon>
        <taxon>Veillonellales</taxon>
        <taxon>Veillonellaceae</taxon>
        <taxon>Megasphaera</taxon>
    </lineage>
</organism>